<feature type="signal peptide" evidence="5">
    <location>
        <begin position="1"/>
        <end position="18"/>
    </location>
</feature>
<dbReference type="InterPro" id="IPR036737">
    <property type="entry name" value="OmpA-like_sf"/>
</dbReference>
<dbReference type="InterPro" id="IPR006664">
    <property type="entry name" value="OMP_bac"/>
</dbReference>
<dbReference type="EMBL" id="QXXQ01000004">
    <property type="protein sequence ID" value="RID92202.1"/>
    <property type="molecule type" value="Genomic_DNA"/>
</dbReference>
<keyword evidence="2 4" id="KW-0472">Membrane</keyword>
<protein>
    <submittedName>
        <fullName evidence="7">OmpA family protein</fullName>
    </submittedName>
</protein>
<evidence type="ECO:0000313" key="7">
    <source>
        <dbReference type="EMBL" id="RID92202.1"/>
    </source>
</evidence>
<evidence type="ECO:0000256" key="4">
    <source>
        <dbReference type="PROSITE-ProRule" id="PRU00473"/>
    </source>
</evidence>
<keyword evidence="8" id="KW-1185">Reference proteome</keyword>
<dbReference type="GO" id="GO:0009279">
    <property type="term" value="C:cell outer membrane"/>
    <property type="evidence" value="ECO:0007669"/>
    <property type="project" value="UniProtKB-SubCell"/>
</dbReference>
<dbReference type="AlphaFoldDB" id="A0A398BP34"/>
<dbReference type="Pfam" id="PF00691">
    <property type="entry name" value="OmpA"/>
    <property type="match status" value="1"/>
</dbReference>
<dbReference type="OrthoDB" id="9810367at2"/>
<proteinExistence type="predicted"/>
<feature type="domain" description="OmpA-like" evidence="6">
    <location>
        <begin position="58"/>
        <end position="174"/>
    </location>
</feature>
<comment type="caution">
    <text evidence="7">The sequence shown here is derived from an EMBL/GenBank/DDBJ whole genome shotgun (WGS) entry which is preliminary data.</text>
</comment>
<gene>
    <name evidence="7" type="ORF">D2N39_09865</name>
</gene>
<dbReference type="PANTHER" id="PTHR30329">
    <property type="entry name" value="STATOR ELEMENT OF FLAGELLAR MOTOR COMPLEX"/>
    <property type="match status" value="1"/>
</dbReference>
<accession>A0A398BP34</accession>
<dbReference type="PANTHER" id="PTHR30329:SF21">
    <property type="entry name" value="LIPOPROTEIN YIAD-RELATED"/>
    <property type="match status" value="1"/>
</dbReference>
<dbReference type="InterPro" id="IPR050330">
    <property type="entry name" value="Bact_OuterMem_StrucFunc"/>
</dbReference>
<organism evidence="7 8">
    <name type="scientific">Gemmobacter lutimaris</name>
    <dbReference type="NCBI Taxonomy" id="2306023"/>
    <lineage>
        <taxon>Bacteria</taxon>
        <taxon>Pseudomonadati</taxon>
        <taxon>Pseudomonadota</taxon>
        <taxon>Alphaproteobacteria</taxon>
        <taxon>Rhodobacterales</taxon>
        <taxon>Paracoccaceae</taxon>
        <taxon>Gemmobacter</taxon>
    </lineage>
</organism>
<dbReference type="PROSITE" id="PS51257">
    <property type="entry name" value="PROKAR_LIPOPROTEIN"/>
    <property type="match status" value="1"/>
</dbReference>
<dbReference type="PRINTS" id="PR01021">
    <property type="entry name" value="OMPADOMAIN"/>
</dbReference>
<feature type="chain" id="PRO_5017367437" evidence="5">
    <location>
        <begin position="19"/>
        <end position="221"/>
    </location>
</feature>
<dbReference type="PROSITE" id="PS51123">
    <property type="entry name" value="OMPA_2"/>
    <property type="match status" value="1"/>
</dbReference>
<evidence type="ECO:0000256" key="1">
    <source>
        <dbReference type="ARBA" id="ARBA00004442"/>
    </source>
</evidence>
<evidence type="ECO:0000256" key="2">
    <source>
        <dbReference type="ARBA" id="ARBA00023136"/>
    </source>
</evidence>
<dbReference type="InterPro" id="IPR006665">
    <property type="entry name" value="OmpA-like"/>
</dbReference>
<evidence type="ECO:0000256" key="3">
    <source>
        <dbReference type="ARBA" id="ARBA00023237"/>
    </source>
</evidence>
<keyword evidence="5" id="KW-0732">Signal</keyword>
<dbReference type="Gene3D" id="3.30.1330.60">
    <property type="entry name" value="OmpA-like domain"/>
    <property type="match status" value="1"/>
</dbReference>
<evidence type="ECO:0000256" key="5">
    <source>
        <dbReference type="SAM" id="SignalP"/>
    </source>
</evidence>
<evidence type="ECO:0000259" key="6">
    <source>
        <dbReference type="PROSITE" id="PS51123"/>
    </source>
</evidence>
<sequence length="221" mass="23894">MRGHMRIILSAASLLALAACGDMNKELGAEVDSGHFGEATMNNSLIQSGAADYRIQLGQRFAREVPSTITFPFNSAALTPEARGILDHQANWMSQFPELRFSVYGHTDLVGSNAYNKALGKKRAQAVVAYLGSRGIARARLEALVSYGETRPVVMTQSPEEQNRRTVTEVAGFIQKGKPVPINGKYAAVIMREYIELGKRRHPPNTEVQPILVPGGTGGGG</sequence>
<comment type="subcellular location">
    <subcellularLocation>
        <location evidence="1">Cell outer membrane</location>
    </subcellularLocation>
</comment>
<dbReference type="SUPFAM" id="SSF103088">
    <property type="entry name" value="OmpA-like"/>
    <property type="match status" value="1"/>
</dbReference>
<dbReference type="CDD" id="cd07185">
    <property type="entry name" value="OmpA_C-like"/>
    <property type="match status" value="1"/>
</dbReference>
<dbReference type="Proteomes" id="UP000266649">
    <property type="component" value="Unassembled WGS sequence"/>
</dbReference>
<reference evidence="7 8" key="1">
    <citation type="submission" date="2018-09" db="EMBL/GenBank/DDBJ databases">
        <title>Gemmobacter lutimaris sp. nov., a marine bacterium isolated from tidal flat.</title>
        <authorList>
            <person name="Lee D.W."/>
            <person name="Yoo Y."/>
            <person name="Kim J.-J."/>
            <person name="Kim B.S."/>
        </authorList>
    </citation>
    <scope>NUCLEOTIDE SEQUENCE [LARGE SCALE GENOMIC DNA]</scope>
    <source>
        <strain evidence="7 8">YJ-T1-11</strain>
    </source>
</reference>
<evidence type="ECO:0000313" key="8">
    <source>
        <dbReference type="Proteomes" id="UP000266649"/>
    </source>
</evidence>
<keyword evidence="3" id="KW-0998">Cell outer membrane</keyword>
<name>A0A398BP34_9RHOB</name>